<proteinExistence type="inferred from homology"/>
<comment type="similarity">
    <text evidence="1">Belongs to the peptidase S49 family.</text>
</comment>
<evidence type="ECO:0000256" key="2">
    <source>
        <dbReference type="ARBA" id="ARBA00022670"/>
    </source>
</evidence>
<name>A0ABT0L912_9GAMM</name>
<gene>
    <name evidence="7" type="ORF">L2764_06605</name>
</gene>
<reference evidence="7 8" key="1">
    <citation type="submission" date="2022-01" db="EMBL/GenBank/DDBJ databases">
        <title>Whole genome-based taxonomy of the Shewanellaceae.</title>
        <authorList>
            <person name="Martin-Rodriguez A.J."/>
        </authorList>
    </citation>
    <scope>NUCLEOTIDE SEQUENCE [LARGE SCALE GENOMIC DNA]</scope>
    <source>
        <strain evidence="7 8">DSM 17177</strain>
    </source>
</reference>
<evidence type="ECO:0000256" key="5">
    <source>
        <dbReference type="SAM" id="MobiDB-lite"/>
    </source>
</evidence>
<sequence>MEALLEGQGVEITLIYEGEHKVDGNPYQKLPNDVKKQFQLDLKNTRQMFAQKVADNIGMTVGDVLDTEAATYTGQEVVDIGFADELVNSSDAVELMIEHVNAQEKTIVNMGANMTTEKSKGKVAAVTVKEDAEANDEQLDATAIASAERGRVLGIMGCDEAKGREAMANQLASMPTMNIDDAKKLLASTPQVKNEDAGESDNAAKEALAALQAGHGQSLEQNGGSDATDDDKQVGLLLAAMGKKRNDG</sequence>
<dbReference type="InterPro" id="IPR002142">
    <property type="entry name" value="Peptidase_S49"/>
</dbReference>
<dbReference type="PANTHER" id="PTHR33209:SF1">
    <property type="entry name" value="PEPTIDASE S49 DOMAIN-CONTAINING PROTEIN"/>
    <property type="match status" value="1"/>
</dbReference>
<evidence type="ECO:0000256" key="4">
    <source>
        <dbReference type="ARBA" id="ARBA00022825"/>
    </source>
</evidence>
<organism evidence="7 8">
    <name type="scientific">Shewanella surugensis</name>
    <dbReference type="NCBI Taxonomy" id="212020"/>
    <lineage>
        <taxon>Bacteria</taxon>
        <taxon>Pseudomonadati</taxon>
        <taxon>Pseudomonadota</taxon>
        <taxon>Gammaproteobacteria</taxon>
        <taxon>Alteromonadales</taxon>
        <taxon>Shewanellaceae</taxon>
        <taxon>Shewanella</taxon>
    </lineage>
</organism>
<dbReference type="Proteomes" id="UP001203423">
    <property type="component" value="Unassembled WGS sequence"/>
</dbReference>
<accession>A0ABT0L912</accession>
<feature type="domain" description="Peptidase S49" evidence="6">
    <location>
        <begin position="2"/>
        <end position="101"/>
    </location>
</feature>
<keyword evidence="3" id="KW-0378">Hydrolase</keyword>
<feature type="region of interest" description="Disordered" evidence="5">
    <location>
        <begin position="191"/>
        <end position="248"/>
    </location>
</feature>
<keyword evidence="2" id="KW-0645">Protease</keyword>
<protein>
    <submittedName>
        <fullName evidence="7">S49 family peptidase</fullName>
    </submittedName>
</protein>
<evidence type="ECO:0000313" key="7">
    <source>
        <dbReference type="EMBL" id="MCL1124153.1"/>
    </source>
</evidence>
<evidence type="ECO:0000256" key="3">
    <source>
        <dbReference type="ARBA" id="ARBA00022801"/>
    </source>
</evidence>
<evidence type="ECO:0000256" key="1">
    <source>
        <dbReference type="ARBA" id="ARBA00008683"/>
    </source>
</evidence>
<evidence type="ECO:0000313" key="8">
    <source>
        <dbReference type="Proteomes" id="UP001203423"/>
    </source>
</evidence>
<keyword evidence="8" id="KW-1185">Reference proteome</keyword>
<dbReference type="EMBL" id="JAKIKS010000018">
    <property type="protein sequence ID" value="MCL1124153.1"/>
    <property type="molecule type" value="Genomic_DNA"/>
</dbReference>
<dbReference type="PANTHER" id="PTHR33209">
    <property type="entry name" value="PROTEASE 4"/>
    <property type="match status" value="1"/>
</dbReference>
<comment type="caution">
    <text evidence="7">The sequence shown here is derived from an EMBL/GenBank/DDBJ whole genome shotgun (WGS) entry which is preliminary data.</text>
</comment>
<evidence type="ECO:0000259" key="6">
    <source>
        <dbReference type="Pfam" id="PF01343"/>
    </source>
</evidence>
<dbReference type="Pfam" id="PF01343">
    <property type="entry name" value="Peptidase_S49"/>
    <property type="match status" value="1"/>
</dbReference>
<keyword evidence="4" id="KW-0720">Serine protease</keyword>